<dbReference type="InterPro" id="IPR020449">
    <property type="entry name" value="Tscrpt_reg_AraC-type_HTH"/>
</dbReference>
<dbReference type="Gene3D" id="1.10.10.60">
    <property type="entry name" value="Homeodomain-like"/>
    <property type="match status" value="1"/>
</dbReference>
<comment type="caution">
    <text evidence="5">The sequence shown here is derived from an EMBL/GenBank/DDBJ whole genome shotgun (WGS) entry which is preliminary data.</text>
</comment>
<feature type="domain" description="HTH araC/xylS-type" evidence="4">
    <location>
        <begin position="83"/>
        <end position="181"/>
    </location>
</feature>
<reference evidence="5 6" key="1">
    <citation type="journal article" date="2016" name="Int. J. Syst. Evol. Microbiol.">
        <title>Labrenzia salina sp. nov., isolated from the rhizosphere of the halophyte Arthrocnemum macrostachyum.</title>
        <authorList>
            <person name="Camacho M."/>
            <person name="Redondo-Gomez S."/>
            <person name="Rodriguez-Llorente I."/>
            <person name="Rohde M."/>
            <person name="Sproer C."/>
            <person name="Schumann P."/>
            <person name="Klenk H.P."/>
            <person name="Montero-Calasanz M.D.C."/>
        </authorList>
    </citation>
    <scope>NUCLEOTIDE SEQUENCE [LARGE SCALE GENOMIC DNA]</scope>
    <source>
        <strain evidence="5 6">DSM 29163</strain>
    </source>
</reference>
<organism evidence="5 6">
    <name type="scientific">Roseibium salinum</name>
    <dbReference type="NCBI Taxonomy" id="1604349"/>
    <lineage>
        <taxon>Bacteria</taxon>
        <taxon>Pseudomonadati</taxon>
        <taxon>Pseudomonadota</taxon>
        <taxon>Alphaproteobacteria</taxon>
        <taxon>Hyphomicrobiales</taxon>
        <taxon>Stappiaceae</taxon>
        <taxon>Roseibium</taxon>
    </lineage>
</organism>
<sequence>MRKVTVDWSAHGAQCRYVVDQVSRPDERKPAFQTQSSRLARLKFGAQWSEFIFRIGQSGQCDNLQLRVTRMPRRTKDSEQELARISSVIAGLALTGTISLKSAANHLEVSPRTLQRRLNRFGINFWALVEQSRFRIAGALLRETDLQVREIAASLGYGTPSTFGRAFTKWAGRSPNAYRKAHTDGALRSGTMARNGQQRHVTERNLRR</sequence>
<name>A0ABT3QXW0_9HYPH</name>
<dbReference type="Proteomes" id="UP001300261">
    <property type="component" value="Unassembled WGS sequence"/>
</dbReference>
<dbReference type="PRINTS" id="PR00032">
    <property type="entry name" value="HTHARAC"/>
</dbReference>
<dbReference type="SMART" id="SM00342">
    <property type="entry name" value="HTH_ARAC"/>
    <property type="match status" value="1"/>
</dbReference>
<dbReference type="InterPro" id="IPR018060">
    <property type="entry name" value="HTH_AraC"/>
</dbReference>
<dbReference type="SUPFAM" id="SSF46689">
    <property type="entry name" value="Homeodomain-like"/>
    <property type="match status" value="1"/>
</dbReference>
<keyword evidence="2" id="KW-0238">DNA-binding</keyword>
<gene>
    <name evidence="5" type="ORF">ON753_04905</name>
</gene>
<keyword evidence="1" id="KW-0805">Transcription regulation</keyword>
<dbReference type="RefSeq" id="WP_265961455.1">
    <property type="nucleotide sequence ID" value="NZ_JAPEVI010000003.1"/>
</dbReference>
<keyword evidence="6" id="KW-1185">Reference proteome</keyword>
<dbReference type="InterPro" id="IPR009057">
    <property type="entry name" value="Homeodomain-like_sf"/>
</dbReference>
<dbReference type="PANTHER" id="PTHR47894">
    <property type="entry name" value="HTH-TYPE TRANSCRIPTIONAL REGULATOR GADX"/>
    <property type="match status" value="1"/>
</dbReference>
<dbReference type="EMBL" id="JAPEVI010000003">
    <property type="protein sequence ID" value="MCX2721747.1"/>
    <property type="molecule type" value="Genomic_DNA"/>
</dbReference>
<protein>
    <submittedName>
        <fullName evidence="5">Helix-turn-helix transcriptional regulator</fullName>
    </submittedName>
</protein>
<evidence type="ECO:0000313" key="5">
    <source>
        <dbReference type="EMBL" id="MCX2721747.1"/>
    </source>
</evidence>
<dbReference type="PROSITE" id="PS01124">
    <property type="entry name" value="HTH_ARAC_FAMILY_2"/>
    <property type="match status" value="1"/>
</dbReference>
<evidence type="ECO:0000259" key="4">
    <source>
        <dbReference type="PROSITE" id="PS01124"/>
    </source>
</evidence>
<evidence type="ECO:0000256" key="3">
    <source>
        <dbReference type="ARBA" id="ARBA00023163"/>
    </source>
</evidence>
<dbReference type="PANTHER" id="PTHR47894:SF1">
    <property type="entry name" value="HTH-TYPE TRANSCRIPTIONAL REGULATOR VQSM"/>
    <property type="match status" value="1"/>
</dbReference>
<dbReference type="Pfam" id="PF12833">
    <property type="entry name" value="HTH_18"/>
    <property type="match status" value="1"/>
</dbReference>
<proteinExistence type="predicted"/>
<accession>A0ABT3QXW0</accession>
<evidence type="ECO:0000256" key="1">
    <source>
        <dbReference type="ARBA" id="ARBA00023015"/>
    </source>
</evidence>
<keyword evidence="3" id="KW-0804">Transcription</keyword>
<evidence type="ECO:0000313" key="6">
    <source>
        <dbReference type="Proteomes" id="UP001300261"/>
    </source>
</evidence>
<evidence type="ECO:0000256" key="2">
    <source>
        <dbReference type="ARBA" id="ARBA00023125"/>
    </source>
</evidence>